<dbReference type="SMART" id="SM01287">
    <property type="entry name" value="Rtt106"/>
    <property type="match status" value="1"/>
</dbReference>
<evidence type="ECO:0000256" key="8">
    <source>
        <dbReference type="ARBA" id="ARBA00023242"/>
    </source>
</evidence>
<comment type="subcellular location">
    <subcellularLocation>
        <location evidence="9">Nucleus</location>
    </subcellularLocation>
    <subcellularLocation>
        <location evidence="9">Chromosome</location>
    </subcellularLocation>
</comment>
<feature type="compositionally biased region" description="Acidic residues" evidence="10">
    <location>
        <begin position="287"/>
        <end position="298"/>
    </location>
</feature>
<dbReference type="Gramene" id="TraesLAC3A03G01286370.1">
    <property type="protein sequence ID" value="TraesLAC3A03G01286370.1"/>
    <property type="gene ID" value="TraesLAC3A03G01286370"/>
</dbReference>
<dbReference type="CDD" id="cd13230">
    <property type="entry name" value="PH1_SSRP1-like"/>
    <property type="match status" value="1"/>
</dbReference>
<dbReference type="GeneID" id="123060410"/>
<dbReference type="Gramene" id="TraesCS3A02G112000.1">
    <property type="protein sequence ID" value="TraesCS3A02G112000.1"/>
    <property type="gene ID" value="TraesCS3A02G112000"/>
</dbReference>
<dbReference type="Pfam" id="PF21103">
    <property type="entry name" value="PH1_SSRP1-like"/>
    <property type="match status" value="1"/>
</dbReference>
<evidence type="ECO:0000256" key="6">
    <source>
        <dbReference type="ARBA" id="ARBA00023163"/>
    </source>
</evidence>
<keyword evidence="7 9" id="KW-0234">DNA repair</keyword>
<dbReference type="OMA" id="QETQVEM"/>
<dbReference type="Gramene" id="TraesSTA3A03G01334150.1">
    <property type="protein sequence ID" value="TraesSTA3A03G01334150.1"/>
    <property type="gene ID" value="TraesSTA3A03G01334150"/>
</dbReference>
<keyword evidence="13" id="KW-1185">Reference proteome</keyword>
<dbReference type="GO" id="GO:0006281">
    <property type="term" value="P:DNA repair"/>
    <property type="evidence" value="ECO:0007669"/>
    <property type="project" value="UniProtKB-KW"/>
</dbReference>
<dbReference type="PANTHER" id="PTHR45849">
    <property type="entry name" value="FACT COMPLEX SUBUNIT SSRP1"/>
    <property type="match status" value="1"/>
</dbReference>
<dbReference type="PANTHER" id="PTHR45849:SF1">
    <property type="entry name" value="FACT COMPLEX SUBUNIT SSRP1"/>
    <property type="match status" value="1"/>
</dbReference>
<keyword evidence="3 9" id="KW-0235">DNA replication</keyword>
<evidence type="ECO:0000256" key="10">
    <source>
        <dbReference type="SAM" id="MobiDB-lite"/>
    </source>
</evidence>
<name>A0A3B6ED15_WHEAT</name>
<evidence type="ECO:0000256" key="1">
    <source>
        <dbReference type="ARBA" id="ARBA00010060"/>
    </source>
</evidence>
<dbReference type="FunFam" id="2.30.29.150:FF:000001">
    <property type="entry name" value="Fact complex subunit ssrp1"/>
    <property type="match status" value="1"/>
</dbReference>
<dbReference type="Gene3D" id="2.30.29.150">
    <property type="match status" value="1"/>
</dbReference>
<evidence type="ECO:0000256" key="2">
    <source>
        <dbReference type="ARBA" id="ARBA00022454"/>
    </source>
</evidence>
<dbReference type="InterPro" id="IPR000969">
    <property type="entry name" value="SSRP1/POB3"/>
</dbReference>
<evidence type="ECO:0000256" key="3">
    <source>
        <dbReference type="ARBA" id="ARBA00022705"/>
    </source>
</evidence>
<dbReference type="SMR" id="A0A3B6ED15"/>
<dbReference type="Gramene" id="TraesMAC3A03G01340680.1">
    <property type="protein sequence ID" value="TraesMAC3A03G01340680.1"/>
    <property type="gene ID" value="TraesMAC3A03G01340680"/>
</dbReference>
<dbReference type="RefSeq" id="XP_044339054.1">
    <property type="nucleotide sequence ID" value="XM_044483119.1"/>
</dbReference>
<dbReference type="Pfam" id="PF08512">
    <property type="entry name" value="Rttp106-like_middle"/>
    <property type="match status" value="1"/>
</dbReference>
<evidence type="ECO:0000256" key="9">
    <source>
        <dbReference type="RuleBase" id="RU364013"/>
    </source>
</evidence>
<keyword evidence="8 9" id="KW-0539">Nucleus</keyword>
<evidence type="ECO:0000256" key="5">
    <source>
        <dbReference type="ARBA" id="ARBA00023015"/>
    </source>
</evidence>
<dbReference type="AlphaFoldDB" id="A0A3B6ED15"/>
<dbReference type="Gramene" id="TraesJUL3A03G01354470.1">
    <property type="protein sequence ID" value="TraesJUL3A03G01354470.1"/>
    <property type="gene ID" value="TraesJUL3A03G01354470"/>
</dbReference>
<gene>
    <name evidence="12" type="primary">LOC123060410</name>
</gene>
<dbReference type="Gramene" id="TraesSYM3A03G01363800.1">
    <property type="protein sequence ID" value="TraesSYM3A03G01363800.1"/>
    <property type="gene ID" value="TraesSYM3A03G01363800"/>
</dbReference>
<dbReference type="InterPro" id="IPR048993">
    <property type="entry name" value="SSRP1-like_PH1"/>
</dbReference>
<protein>
    <recommendedName>
        <fullName evidence="9">FACT complex subunit SSRP1</fullName>
    </recommendedName>
</protein>
<accession>A0A3B6ED15</accession>
<sequence>MTVGHLANDAVLGGHDGTWETILKYSSEAAVDTYEEIAIIIPRGRRTVELHLSFLRLHGQADDIKIQYSSIIRLFVLPKPNSPHTFAVVTLDPPIRKGRTLYPHIVIQFMTEVIVKTDLNLSRDLLAGKYKDKLEESYMGPIHEVFTKVLCGLSGAKVTRPGSYRTCQGEYAVKTSLKSEHRLLYPLGKGFFFLPEPPMLILYEEVEFVGFGSYRREGAGKSDCYLDLLVKRKNGQEHIFRNIQRNEYFNLFNFINGKQLKTMNLGDEQSDEDEDFGSFMGGGGSSTDDDSSGDESESSESGGEKEGASSGGGGSKKRKWKKKHATYRWHRMSWRGFRVR</sequence>
<evidence type="ECO:0000259" key="11">
    <source>
        <dbReference type="SMART" id="SM01287"/>
    </source>
</evidence>
<dbReference type="PRINTS" id="PR00887">
    <property type="entry name" value="SSRCOGNITION"/>
</dbReference>
<evidence type="ECO:0000256" key="4">
    <source>
        <dbReference type="ARBA" id="ARBA00022763"/>
    </source>
</evidence>
<comment type="similarity">
    <text evidence="1 9">Belongs to the SSRP1 family.</text>
</comment>
<dbReference type="GO" id="GO:0035101">
    <property type="term" value="C:FACT complex"/>
    <property type="evidence" value="ECO:0000318"/>
    <property type="project" value="GO_Central"/>
</dbReference>
<keyword evidence="6 9" id="KW-0804">Transcription</keyword>
<dbReference type="InterPro" id="IPR013719">
    <property type="entry name" value="RTT106/SPT16-like_middle_dom"/>
</dbReference>
<proteinExistence type="inferred from homology"/>
<keyword evidence="5 9" id="KW-0805">Transcription regulation</keyword>
<keyword evidence="4 9" id="KW-0227">DNA damage</keyword>
<dbReference type="OrthoDB" id="498543at2759"/>
<reference evidence="12" key="2">
    <citation type="submission" date="2018-10" db="UniProtKB">
        <authorList>
            <consortium name="EnsemblPlants"/>
        </authorList>
    </citation>
    <scope>IDENTIFICATION</scope>
</reference>
<dbReference type="Gramene" id="TraesARI3A03G01362550.1">
    <property type="protein sequence ID" value="TraesARI3A03G01362550.1"/>
    <property type="gene ID" value="TraesARI3A03G01362550"/>
</dbReference>
<keyword evidence="2 9" id="KW-0158">Chromosome</keyword>
<dbReference type="Gramene" id="TraesCLE_scaffold_077074_01G000200.1">
    <property type="protein sequence ID" value="TraesCLE_scaffold_077074_01G000200.1"/>
    <property type="gene ID" value="TraesCLE_scaffold_077074_01G000200"/>
</dbReference>
<dbReference type="GO" id="GO:0031491">
    <property type="term" value="F:nucleosome binding"/>
    <property type="evidence" value="ECO:0000318"/>
    <property type="project" value="GO_Central"/>
</dbReference>
<evidence type="ECO:0000313" key="12">
    <source>
        <dbReference type="EnsemblPlants" id="TraesCS3A02G112000.1"/>
    </source>
</evidence>
<dbReference type="GO" id="GO:0042393">
    <property type="term" value="F:histone binding"/>
    <property type="evidence" value="ECO:0000318"/>
    <property type="project" value="GO_Central"/>
</dbReference>
<dbReference type="InterPro" id="IPR050454">
    <property type="entry name" value="RTT106/SSRP1_HistChap/FACT"/>
</dbReference>
<dbReference type="Gramene" id="TraesLDM3A03G01345130.2">
    <property type="protein sequence ID" value="TraesLDM3A03G01345130.2"/>
    <property type="gene ID" value="TraesLDM3A03G01345130"/>
</dbReference>
<organism evidence="12">
    <name type="scientific">Triticum aestivum</name>
    <name type="common">Wheat</name>
    <dbReference type="NCBI Taxonomy" id="4565"/>
    <lineage>
        <taxon>Eukaryota</taxon>
        <taxon>Viridiplantae</taxon>
        <taxon>Streptophyta</taxon>
        <taxon>Embryophyta</taxon>
        <taxon>Tracheophyta</taxon>
        <taxon>Spermatophyta</taxon>
        <taxon>Magnoliopsida</taxon>
        <taxon>Liliopsida</taxon>
        <taxon>Poales</taxon>
        <taxon>Poaceae</taxon>
        <taxon>BOP clade</taxon>
        <taxon>Pooideae</taxon>
        <taxon>Triticodae</taxon>
        <taxon>Triticeae</taxon>
        <taxon>Triticinae</taxon>
        <taxon>Triticum</taxon>
    </lineage>
</organism>
<dbReference type="GO" id="GO:0006260">
    <property type="term" value="P:DNA replication"/>
    <property type="evidence" value="ECO:0007669"/>
    <property type="project" value="UniProtKB-KW"/>
</dbReference>
<dbReference type="Gene3D" id="2.30.29.30">
    <property type="entry name" value="Pleckstrin-homology domain (PH domain)/Phosphotyrosine-binding domain (PTB)"/>
    <property type="match status" value="1"/>
</dbReference>
<dbReference type="Gramene" id="TraesCAD_scaffold_070711_01G000200.1">
    <property type="protein sequence ID" value="TraesCAD_scaffold_070711_01G000200.1"/>
    <property type="gene ID" value="TraesCAD_scaffold_070711_01G000200"/>
</dbReference>
<evidence type="ECO:0000313" key="13">
    <source>
        <dbReference type="Proteomes" id="UP000019116"/>
    </source>
</evidence>
<dbReference type="Proteomes" id="UP000019116">
    <property type="component" value="Chromosome 3A"/>
</dbReference>
<dbReference type="GO" id="GO:0003677">
    <property type="term" value="F:DNA binding"/>
    <property type="evidence" value="ECO:0007669"/>
    <property type="project" value="InterPro"/>
</dbReference>
<feature type="domain" description="Histone chaperone RTT106/FACT complex subunit SPT16-like middle" evidence="11">
    <location>
        <begin position="170"/>
        <end position="265"/>
    </location>
</feature>
<dbReference type="STRING" id="4565.A0A3B6ED15"/>
<dbReference type="Gramene" id="TraesJAG3A03G01351920.1">
    <property type="protein sequence ID" value="TraesJAG3A03G01351920.1"/>
    <property type="gene ID" value="TraesJAG3A03G01351920"/>
</dbReference>
<dbReference type="Gramene" id="TraesNOR3A03G01362830.1">
    <property type="protein sequence ID" value="TraesNOR3A03G01362830.1"/>
    <property type="gene ID" value="TraesNOR3A03G01362830"/>
</dbReference>
<comment type="function">
    <text evidence="9">Component of the FACT complex, a general chromatin factor that acts to reorganize nucleosomes. The FACT complex is involved in multiple processes that require DNA as a template such as mRNA elongation, DNA replication and DNA repair. During transcription elongation the FACT complex acts as a histone chaperone that both destabilizes and restores nucleosomal structure. It facilitates the passage of RNA polymerase II and transcription by promoting the dissociation of one histone H2A-H2B dimer from the nucleosome, then subsequently promotes the reestablishment of the nucleosome following the passage of RNA polymerase II.</text>
</comment>
<feature type="region of interest" description="Disordered" evidence="10">
    <location>
        <begin position="267"/>
        <end position="326"/>
    </location>
</feature>
<dbReference type="Gramene" id="TraesLDM3A03G01345130.1">
    <property type="protein sequence ID" value="TraesLDM3A03G01345130.1"/>
    <property type="gene ID" value="TraesLDM3A03G01345130"/>
</dbReference>
<dbReference type="SUPFAM" id="SSF50729">
    <property type="entry name" value="PH domain-like"/>
    <property type="match status" value="1"/>
</dbReference>
<feature type="compositionally biased region" description="Basic residues" evidence="10">
    <location>
        <begin position="315"/>
        <end position="326"/>
    </location>
</feature>
<dbReference type="PaxDb" id="4565-Traes_3AS_62EE5D4A4.1"/>
<dbReference type="Gramene" id="TraesWEE_scaffold_023991_01G000200.1">
    <property type="protein sequence ID" value="TraesWEE_scaffold_023991_01G000200.1"/>
    <property type="gene ID" value="TraesWEE_scaffold_023991_01G000200"/>
</dbReference>
<dbReference type="EnsemblPlants" id="TraesCS3A02G112000.1">
    <property type="protein sequence ID" value="TraesCS3A02G112000.1"/>
    <property type="gene ID" value="TraesCS3A02G112000"/>
</dbReference>
<evidence type="ECO:0000256" key="7">
    <source>
        <dbReference type="ARBA" id="ARBA00023204"/>
    </source>
</evidence>
<dbReference type="Gramene" id="TraesCS3A03G0244300.1">
    <property type="protein sequence ID" value="TraesCS3A03G0244300.1.CDS"/>
    <property type="gene ID" value="TraesCS3A03G0244300"/>
</dbReference>
<dbReference type="InterPro" id="IPR011993">
    <property type="entry name" value="PH-like_dom_sf"/>
</dbReference>
<reference evidence="12" key="1">
    <citation type="submission" date="2018-08" db="EMBL/GenBank/DDBJ databases">
        <authorList>
            <person name="Rossello M."/>
        </authorList>
    </citation>
    <scope>NUCLEOTIDE SEQUENCE [LARGE SCALE GENOMIC DNA]</scope>
    <source>
        <strain evidence="12">cv. Chinese Spring</strain>
    </source>
</reference>